<comment type="caution">
    <text evidence="3">The sequence shown here is derived from an EMBL/GenBank/DDBJ whole genome shotgun (WGS) entry which is preliminary data.</text>
</comment>
<gene>
    <name evidence="3" type="ORF">MNOR_LOCUS36483</name>
</gene>
<feature type="compositionally biased region" description="Basic and acidic residues" evidence="1">
    <location>
        <begin position="291"/>
        <end position="300"/>
    </location>
</feature>
<dbReference type="EMBL" id="CAXKWB010066946">
    <property type="protein sequence ID" value="CAL4190561.1"/>
    <property type="molecule type" value="Genomic_DNA"/>
</dbReference>
<evidence type="ECO:0000259" key="2">
    <source>
        <dbReference type="Pfam" id="PF26215"/>
    </source>
</evidence>
<reference evidence="3 4" key="1">
    <citation type="submission" date="2024-05" db="EMBL/GenBank/DDBJ databases">
        <authorList>
            <person name="Wallberg A."/>
        </authorList>
    </citation>
    <scope>NUCLEOTIDE SEQUENCE [LARGE SCALE GENOMIC DNA]</scope>
</reference>
<sequence>VIRNMFLRAYRYCAPQFLKEEELRIQQDFLQLGYTSKFLEECRASAHKGRRNELKRDNLLFLQELPFAENTTIVEKQEPLATLTLPYHPCMETLKPRLNEMGIRLAYSSNSAVGQQLRRKSTICVQPDGTVYILNCSGCPEVYVGQTGREVEKRAGEHATGPQLNGPLGAVGKHNTLPGHVMDTMNPTVVFKSDCYYTRVTVEAALIHVAPTIPQNTATTSVQHNELVAPMICRATRFNWQELANCIPSLNKNVIHQHKRQLFGNQQIVRPPASERSQTPDTPIALRTRRRLGEGHHNNP</sequence>
<protein>
    <recommendedName>
        <fullName evidence="2">Helix-turn-helix domain-containing protein</fullName>
    </recommendedName>
</protein>
<name>A0AAV2SGJ3_MEGNR</name>
<keyword evidence="4" id="KW-1185">Reference proteome</keyword>
<dbReference type="AlphaFoldDB" id="A0AAV2SGJ3"/>
<evidence type="ECO:0000256" key="1">
    <source>
        <dbReference type="SAM" id="MobiDB-lite"/>
    </source>
</evidence>
<dbReference type="Proteomes" id="UP001497623">
    <property type="component" value="Unassembled WGS sequence"/>
</dbReference>
<feature type="region of interest" description="Disordered" evidence="1">
    <location>
        <begin position="266"/>
        <end position="300"/>
    </location>
</feature>
<feature type="domain" description="Helix-turn-helix" evidence="2">
    <location>
        <begin position="1"/>
        <end position="42"/>
    </location>
</feature>
<feature type="non-terminal residue" evidence="3">
    <location>
        <position position="1"/>
    </location>
</feature>
<proteinExistence type="predicted"/>
<evidence type="ECO:0000313" key="3">
    <source>
        <dbReference type="EMBL" id="CAL4190561.1"/>
    </source>
</evidence>
<accession>A0AAV2SGJ3</accession>
<dbReference type="Pfam" id="PF26215">
    <property type="entry name" value="HTH_animal"/>
    <property type="match status" value="1"/>
</dbReference>
<dbReference type="InterPro" id="IPR058912">
    <property type="entry name" value="HTH_animal"/>
</dbReference>
<evidence type="ECO:0000313" key="4">
    <source>
        <dbReference type="Proteomes" id="UP001497623"/>
    </source>
</evidence>
<organism evidence="3 4">
    <name type="scientific">Meganyctiphanes norvegica</name>
    <name type="common">Northern krill</name>
    <name type="synonym">Thysanopoda norvegica</name>
    <dbReference type="NCBI Taxonomy" id="48144"/>
    <lineage>
        <taxon>Eukaryota</taxon>
        <taxon>Metazoa</taxon>
        <taxon>Ecdysozoa</taxon>
        <taxon>Arthropoda</taxon>
        <taxon>Crustacea</taxon>
        <taxon>Multicrustacea</taxon>
        <taxon>Malacostraca</taxon>
        <taxon>Eumalacostraca</taxon>
        <taxon>Eucarida</taxon>
        <taxon>Euphausiacea</taxon>
        <taxon>Euphausiidae</taxon>
        <taxon>Meganyctiphanes</taxon>
    </lineage>
</organism>